<organism evidence="1 2">
    <name type="scientific">Phasianus colchicus</name>
    <name type="common">Common pheasant</name>
    <dbReference type="NCBI Taxonomy" id="9054"/>
    <lineage>
        <taxon>Eukaryota</taxon>
        <taxon>Metazoa</taxon>
        <taxon>Chordata</taxon>
        <taxon>Craniata</taxon>
        <taxon>Vertebrata</taxon>
        <taxon>Euteleostomi</taxon>
        <taxon>Archelosauria</taxon>
        <taxon>Archosauria</taxon>
        <taxon>Dinosauria</taxon>
        <taxon>Saurischia</taxon>
        <taxon>Theropoda</taxon>
        <taxon>Coelurosauria</taxon>
        <taxon>Aves</taxon>
        <taxon>Neognathae</taxon>
        <taxon>Galloanserae</taxon>
        <taxon>Galliformes</taxon>
        <taxon>Phasianidae</taxon>
        <taxon>Phasianinae</taxon>
        <taxon>Phasianus</taxon>
    </lineage>
</organism>
<reference evidence="1" key="1">
    <citation type="submission" date="2025-08" db="UniProtKB">
        <authorList>
            <consortium name="Ensembl"/>
        </authorList>
    </citation>
    <scope>IDENTIFICATION</scope>
</reference>
<dbReference type="InterPro" id="IPR052682">
    <property type="entry name" value="MZB1"/>
</dbReference>
<accession>A0A669PVS3</accession>
<dbReference type="AlphaFoldDB" id="A0A669PVS3"/>
<sequence>MRARRRRRVSAGCRCIGRAPSSSHSIPAPQMSAEERLSPHMPEALRCDACRAIAFQGWLSRAEAKQGRKALRESDYVEVLEQSCSQDWELYGVQELSGERRLTGPGLPGQEAMSVAVMGGPWPGRLAKMCHSLVGEHSEEQLYGAHRRGPTALRELLCHGKKGPCAHLGGSKAGGSAPPKALQNEL</sequence>
<keyword evidence="2" id="KW-1185">Reference proteome</keyword>
<protein>
    <submittedName>
        <fullName evidence="1">Marginal zone B and B1 cell specific protein</fullName>
    </submittedName>
</protein>
<dbReference type="PANTHER" id="PTHR15881:SF2">
    <property type="entry name" value="MARGINAL ZONE B- AND B1-CELL-SPECIFIC PROTEIN"/>
    <property type="match status" value="1"/>
</dbReference>
<dbReference type="PANTHER" id="PTHR15881">
    <property type="entry name" value="MARGINAL ZONE B- AND B1-CELL-SPECIFIC PROTEIN"/>
    <property type="match status" value="1"/>
</dbReference>
<dbReference type="GO" id="GO:0030888">
    <property type="term" value="P:regulation of B cell proliferation"/>
    <property type="evidence" value="ECO:0007669"/>
    <property type="project" value="TreeGrafter"/>
</dbReference>
<evidence type="ECO:0000313" key="2">
    <source>
        <dbReference type="Proteomes" id="UP000472261"/>
    </source>
</evidence>
<evidence type="ECO:0000313" key="1">
    <source>
        <dbReference type="Ensembl" id="ENSPCLP00000010323.1"/>
    </source>
</evidence>
<name>A0A669PVS3_PHACC</name>
<reference evidence="1" key="2">
    <citation type="submission" date="2025-09" db="UniProtKB">
        <authorList>
            <consortium name="Ensembl"/>
        </authorList>
    </citation>
    <scope>IDENTIFICATION</scope>
</reference>
<dbReference type="Proteomes" id="UP000472261">
    <property type="component" value="Unplaced"/>
</dbReference>
<dbReference type="GO" id="GO:0005576">
    <property type="term" value="C:extracellular region"/>
    <property type="evidence" value="ECO:0007669"/>
    <property type="project" value="TreeGrafter"/>
</dbReference>
<dbReference type="OMA" id="QNWQDYG"/>
<dbReference type="GO" id="GO:0034663">
    <property type="term" value="C:endoplasmic reticulum chaperone complex"/>
    <property type="evidence" value="ECO:0007669"/>
    <property type="project" value="TreeGrafter"/>
</dbReference>
<proteinExistence type="predicted"/>
<dbReference type="Ensembl" id="ENSPCLT00000013876.1">
    <property type="protein sequence ID" value="ENSPCLP00000010323.1"/>
    <property type="gene ID" value="ENSPCLG00000008504.1"/>
</dbReference>